<dbReference type="OMA" id="NYHAVQM"/>
<evidence type="ECO:0000256" key="3">
    <source>
        <dbReference type="PROSITE-ProRule" id="PRU00023"/>
    </source>
</evidence>
<protein>
    <submittedName>
        <fullName evidence="4">Uncharacterized protein</fullName>
    </submittedName>
</protein>
<dbReference type="eggNOG" id="KOG2319">
    <property type="taxonomic scope" value="Eukaryota"/>
</dbReference>
<feature type="repeat" description="ANK" evidence="3">
    <location>
        <begin position="92"/>
        <end position="124"/>
    </location>
</feature>
<dbReference type="OrthoDB" id="6143853at2759"/>
<dbReference type="EnsemblMetazoa" id="Aqu2.1.07535_001">
    <property type="protein sequence ID" value="Aqu2.1.07535_001"/>
    <property type="gene ID" value="Aqu2.1.07535"/>
</dbReference>
<dbReference type="STRING" id="400682.A0A1X7SZM6"/>
<dbReference type="Pfam" id="PF00023">
    <property type="entry name" value="Ank"/>
    <property type="match status" value="1"/>
</dbReference>
<keyword evidence="2 3" id="KW-0040">ANK repeat</keyword>
<evidence type="ECO:0000256" key="2">
    <source>
        <dbReference type="ARBA" id="ARBA00023043"/>
    </source>
</evidence>
<dbReference type="SUPFAM" id="SSF48403">
    <property type="entry name" value="Ankyrin repeat"/>
    <property type="match status" value="1"/>
</dbReference>
<dbReference type="PROSITE" id="PS50088">
    <property type="entry name" value="ANK_REPEAT"/>
    <property type="match status" value="1"/>
</dbReference>
<dbReference type="Pfam" id="PF12796">
    <property type="entry name" value="Ank_2"/>
    <property type="match status" value="1"/>
</dbReference>
<reference evidence="4" key="1">
    <citation type="submission" date="2017-05" db="UniProtKB">
        <authorList>
            <consortium name="EnsemblMetazoa"/>
        </authorList>
    </citation>
    <scope>IDENTIFICATION</scope>
</reference>
<accession>A0A1X7SZM6</accession>
<proteinExistence type="predicted"/>
<dbReference type="SMART" id="SM00248">
    <property type="entry name" value="ANK"/>
    <property type="match status" value="4"/>
</dbReference>
<sequence length="161" mass="17886">MHTDPNRHSELGRTALHWAAGYRLPNQETQDSQVLALNSMLELLVSDDGVDINAKDEAGCTPLNLACRSSNYHAVQMLLSQDKVMVDEADNEGRTPLHTACMQDNEEIVDLLIKNKGDFFKVTNNGETPLCLACFYGRDKIVGTLLSSCSDEDRKRMLDVS</sequence>
<dbReference type="InterPro" id="IPR002110">
    <property type="entry name" value="Ankyrin_rpt"/>
</dbReference>
<name>A0A1X7SZM6_AMPQE</name>
<evidence type="ECO:0000256" key="1">
    <source>
        <dbReference type="ARBA" id="ARBA00022737"/>
    </source>
</evidence>
<dbReference type="InParanoid" id="A0A1X7SZM6"/>
<evidence type="ECO:0000313" key="4">
    <source>
        <dbReference type="EnsemblMetazoa" id="Aqu2.1.07535_001"/>
    </source>
</evidence>
<dbReference type="PANTHER" id="PTHR24198">
    <property type="entry name" value="ANKYRIN REPEAT AND PROTEIN KINASE DOMAIN-CONTAINING PROTEIN"/>
    <property type="match status" value="1"/>
</dbReference>
<organism evidence="4">
    <name type="scientific">Amphimedon queenslandica</name>
    <name type="common">Sponge</name>
    <dbReference type="NCBI Taxonomy" id="400682"/>
    <lineage>
        <taxon>Eukaryota</taxon>
        <taxon>Metazoa</taxon>
        <taxon>Porifera</taxon>
        <taxon>Demospongiae</taxon>
        <taxon>Heteroscleromorpha</taxon>
        <taxon>Haplosclerida</taxon>
        <taxon>Niphatidae</taxon>
        <taxon>Amphimedon</taxon>
    </lineage>
</organism>
<dbReference type="Gene3D" id="1.25.40.20">
    <property type="entry name" value="Ankyrin repeat-containing domain"/>
    <property type="match status" value="1"/>
</dbReference>
<dbReference type="PANTHER" id="PTHR24198:SF165">
    <property type="entry name" value="ANKYRIN REPEAT-CONTAINING PROTEIN-RELATED"/>
    <property type="match status" value="1"/>
</dbReference>
<dbReference type="InterPro" id="IPR036770">
    <property type="entry name" value="Ankyrin_rpt-contain_sf"/>
</dbReference>
<dbReference type="AlphaFoldDB" id="A0A1X7SZM6"/>
<dbReference type="PROSITE" id="PS50297">
    <property type="entry name" value="ANK_REP_REGION"/>
    <property type="match status" value="1"/>
</dbReference>
<keyword evidence="1" id="KW-0677">Repeat</keyword>